<evidence type="ECO:0000313" key="9">
    <source>
        <dbReference type="EMBL" id="NMH98128.1"/>
    </source>
</evidence>
<name>A0ABX1SD58_9PSEU</name>
<sequence length="251" mass="24875">MTGTFLLLVVAGVAAGLCGSIAGLASLFSYPALLAIGLPPTTANVTNTVSLAFSSIGSAAGSRPELTGQGPTIRRFALLVIFGGAAGAGLLLLTPPGGFEKIVPFLVAGASVVLLLQPWIKTVAVESAHRGGPLVILGIVAVAVYGGYFGAAAGVLMLVLLLTALPVSLLQANGLKNVLLGLANGVAAVGFALFGPVQWSAVLPMAIGLLVGAWTGPAVARRVPTAALRTAIALAGVGLAVKLGIDAFRLP</sequence>
<evidence type="ECO:0000256" key="2">
    <source>
        <dbReference type="ARBA" id="ARBA00009142"/>
    </source>
</evidence>
<feature type="transmembrane region" description="Helical" evidence="8">
    <location>
        <begin position="76"/>
        <end position="95"/>
    </location>
</feature>
<gene>
    <name evidence="9" type="ORF">HF526_12515</name>
</gene>
<evidence type="ECO:0000313" key="10">
    <source>
        <dbReference type="Proteomes" id="UP000820669"/>
    </source>
</evidence>
<dbReference type="InterPro" id="IPR002781">
    <property type="entry name" value="TM_pro_TauE-like"/>
</dbReference>
<dbReference type="PANTHER" id="PTHR30269">
    <property type="entry name" value="TRANSMEMBRANE PROTEIN YFCA"/>
    <property type="match status" value="1"/>
</dbReference>
<protein>
    <recommendedName>
        <fullName evidence="8">Probable membrane transporter protein</fullName>
    </recommendedName>
</protein>
<evidence type="ECO:0000256" key="7">
    <source>
        <dbReference type="ARBA" id="ARBA00023136"/>
    </source>
</evidence>
<keyword evidence="3" id="KW-0813">Transport</keyword>
<organism evidence="9 10">
    <name type="scientific">Pseudonocardia acidicola</name>
    <dbReference type="NCBI Taxonomy" id="2724939"/>
    <lineage>
        <taxon>Bacteria</taxon>
        <taxon>Bacillati</taxon>
        <taxon>Actinomycetota</taxon>
        <taxon>Actinomycetes</taxon>
        <taxon>Pseudonocardiales</taxon>
        <taxon>Pseudonocardiaceae</taxon>
        <taxon>Pseudonocardia</taxon>
    </lineage>
</organism>
<keyword evidence="10" id="KW-1185">Reference proteome</keyword>
<evidence type="ECO:0000256" key="3">
    <source>
        <dbReference type="ARBA" id="ARBA00022448"/>
    </source>
</evidence>
<evidence type="ECO:0000256" key="1">
    <source>
        <dbReference type="ARBA" id="ARBA00004651"/>
    </source>
</evidence>
<keyword evidence="4 8" id="KW-1003">Cell membrane</keyword>
<evidence type="ECO:0000256" key="6">
    <source>
        <dbReference type="ARBA" id="ARBA00022989"/>
    </source>
</evidence>
<accession>A0ABX1SD58</accession>
<comment type="caution">
    <text evidence="9">The sequence shown here is derived from an EMBL/GenBank/DDBJ whole genome shotgun (WGS) entry which is preliminary data.</text>
</comment>
<evidence type="ECO:0000256" key="4">
    <source>
        <dbReference type="ARBA" id="ARBA00022475"/>
    </source>
</evidence>
<feature type="transmembrane region" description="Helical" evidence="8">
    <location>
        <begin position="132"/>
        <end position="165"/>
    </location>
</feature>
<evidence type="ECO:0000256" key="8">
    <source>
        <dbReference type="RuleBase" id="RU363041"/>
    </source>
</evidence>
<dbReference type="Pfam" id="PF01925">
    <property type="entry name" value="TauE"/>
    <property type="match status" value="1"/>
</dbReference>
<feature type="transmembrane region" description="Helical" evidence="8">
    <location>
        <begin position="102"/>
        <end position="120"/>
    </location>
</feature>
<comment type="subcellular location">
    <subcellularLocation>
        <location evidence="1 8">Cell membrane</location>
        <topology evidence="1 8">Multi-pass membrane protein</topology>
    </subcellularLocation>
</comment>
<feature type="transmembrane region" description="Helical" evidence="8">
    <location>
        <begin position="177"/>
        <end position="195"/>
    </location>
</feature>
<dbReference type="PANTHER" id="PTHR30269:SF0">
    <property type="entry name" value="MEMBRANE TRANSPORTER PROTEIN YFCA-RELATED"/>
    <property type="match status" value="1"/>
</dbReference>
<dbReference type="Proteomes" id="UP000820669">
    <property type="component" value="Unassembled WGS sequence"/>
</dbReference>
<dbReference type="InterPro" id="IPR052017">
    <property type="entry name" value="TSUP"/>
</dbReference>
<dbReference type="RefSeq" id="WP_169381572.1">
    <property type="nucleotide sequence ID" value="NZ_JAAXLA010000019.1"/>
</dbReference>
<feature type="transmembrane region" description="Helical" evidence="8">
    <location>
        <begin position="201"/>
        <end position="219"/>
    </location>
</feature>
<keyword evidence="5 8" id="KW-0812">Transmembrane</keyword>
<proteinExistence type="inferred from homology"/>
<reference evidence="9 10" key="1">
    <citation type="submission" date="2020-04" db="EMBL/GenBank/DDBJ databases">
        <authorList>
            <person name="Klaysubun C."/>
            <person name="Duangmal K."/>
            <person name="Lipun K."/>
        </authorList>
    </citation>
    <scope>NUCLEOTIDE SEQUENCE [LARGE SCALE GENOMIC DNA]</scope>
    <source>
        <strain evidence="9 10">K10HN5</strain>
    </source>
</reference>
<comment type="similarity">
    <text evidence="2 8">Belongs to the 4-toluene sulfonate uptake permease (TSUP) (TC 2.A.102) family.</text>
</comment>
<keyword evidence="7 8" id="KW-0472">Membrane</keyword>
<evidence type="ECO:0000256" key="5">
    <source>
        <dbReference type="ARBA" id="ARBA00022692"/>
    </source>
</evidence>
<dbReference type="EMBL" id="JAAXLA010000019">
    <property type="protein sequence ID" value="NMH98128.1"/>
    <property type="molecule type" value="Genomic_DNA"/>
</dbReference>
<keyword evidence="6 8" id="KW-1133">Transmembrane helix</keyword>